<evidence type="ECO:0000313" key="1">
    <source>
        <dbReference type="EMBL" id="KFI56557.1"/>
    </source>
</evidence>
<dbReference type="EMBL" id="JGYS01000001">
    <property type="protein sequence ID" value="KFI56557.1"/>
    <property type="molecule type" value="Genomic_DNA"/>
</dbReference>
<dbReference type="Proteomes" id="UP000029072">
    <property type="component" value="Unassembled WGS sequence"/>
</dbReference>
<proteinExistence type="predicted"/>
<comment type="caution">
    <text evidence="1">The sequence shown here is derived from an EMBL/GenBank/DDBJ whole genome shotgun (WGS) entry which is preliminary data.</text>
</comment>
<protein>
    <submittedName>
        <fullName evidence="1">Uncharacterized protein</fullName>
    </submittedName>
</protein>
<gene>
    <name evidence="1" type="ORF">BCAL_0152</name>
</gene>
<dbReference type="AlphaFoldDB" id="A0A087ACQ7"/>
<name>A0A087ACQ7_9BIFI</name>
<evidence type="ECO:0000313" key="2">
    <source>
        <dbReference type="Proteomes" id="UP000029072"/>
    </source>
</evidence>
<organism evidence="1 2">
    <name type="scientific">Bifidobacterium callitrichos DSM 23973</name>
    <dbReference type="NCBI Taxonomy" id="1437609"/>
    <lineage>
        <taxon>Bacteria</taxon>
        <taxon>Bacillati</taxon>
        <taxon>Actinomycetota</taxon>
        <taxon>Actinomycetes</taxon>
        <taxon>Bifidobacteriales</taxon>
        <taxon>Bifidobacteriaceae</taxon>
        <taxon>Bifidobacterium</taxon>
    </lineage>
</organism>
<accession>A0A087ACQ7</accession>
<dbReference type="STRING" id="1437609.BCAL_0152"/>
<sequence>MTDTRVDVWYRVGDGPRRRITDTIVGDALAVGAGVSAYALTELLRRVPERAHVTEVIIERNEP</sequence>
<reference evidence="1 2" key="1">
    <citation type="submission" date="2014-03" db="EMBL/GenBank/DDBJ databases">
        <title>Genomics of Bifidobacteria.</title>
        <authorList>
            <person name="Ventura M."/>
            <person name="Milani C."/>
            <person name="Lugli G.A."/>
        </authorList>
    </citation>
    <scope>NUCLEOTIDE SEQUENCE [LARGE SCALE GENOMIC DNA]</scope>
    <source>
        <strain evidence="1 2">DSM 23973</strain>
    </source>
</reference>
<dbReference type="RefSeq" id="WP_043167832.1">
    <property type="nucleotide sequence ID" value="NZ_JDUV01000040.1"/>
</dbReference>